<comment type="caution">
    <text evidence="1">The sequence shown here is derived from an EMBL/GenBank/DDBJ whole genome shotgun (WGS) entry which is preliminary data.</text>
</comment>
<dbReference type="OrthoDB" id="409692at2759"/>
<accession>A0A812PR15</accession>
<gene>
    <name evidence="1" type="ORF">SPIL2461_LOCUS8596</name>
</gene>
<keyword evidence="2" id="KW-1185">Reference proteome</keyword>
<dbReference type="AlphaFoldDB" id="A0A812PR15"/>
<protein>
    <submittedName>
        <fullName evidence="1">Uncharacterized protein</fullName>
    </submittedName>
</protein>
<name>A0A812PR15_SYMPI</name>
<dbReference type="EMBL" id="CAJNIZ010014291">
    <property type="protein sequence ID" value="CAE7359912.1"/>
    <property type="molecule type" value="Genomic_DNA"/>
</dbReference>
<reference evidence="1" key="1">
    <citation type="submission" date="2021-02" db="EMBL/GenBank/DDBJ databases">
        <authorList>
            <person name="Dougan E. K."/>
            <person name="Rhodes N."/>
            <person name="Thang M."/>
            <person name="Chan C."/>
        </authorList>
    </citation>
    <scope>NUCLEOTIDE SEQUENCE</scope>
</reference>
<evidence type="ECO:0000313" key="1">
    <source>
        <dbReference type="EMBL" id="CAE7359912.1"/>
    </source>
</evidence>
<sequence length="159" mass="17750">MKVGYNCSDKCHLCDAEGWHNLGPAANWRRSIGARSSSPFHACRIPLMDIPGLDRPEYIHPDTCHCFHIGWGKDLAASSIILLAKKRHWPGRSLDIRLEAAFADYISFLNARCKSTGVDGFSKQHFKMSSNADWPTTHGGKGHDTALILGWLEDFLSRS</sequence>
<feature type="non-terminal residue" evidence="1">
    <location>
        <position position="1"/>
    </location>
</feature>
<proteinExistence type="predicted"/>
<organism evidence="1 2">
    <name type="scientific">Symbiodinium pilosum</name>
    <name type="common">Dinoflagellate</name>
    <dbReference type="NCBI Taxonomy" id="2952"/>
    <lineage>
        <taxon>Eukaryota</taxon>
        <taxon>Sar</taxon>
        <taxon>Alveolata</taxon>
        <taxon>Dinophyceae</taxon>
        <taxon>Suessiales</taxon>
        <taxon>Symbiodiniaceae</taxon>
        <taxon>Symbiodinium</taxon>
    </lineage>
</organism>
<dbReference type="Proteomes" id="UP000649617">
    <property type="component" value="Unassembled WGS sequence"/>
</dbReference>
<evidence type="ECO:0000313" key="2">
    <source>
        <dbReference type="Proteomes" id="UP000649617"/>
    </source>
</evidence>